<keyword evidence="4" id="KW-1185">Reference proteome</keyword>
<comment type="similarity">
    <text evidence="1">Belongs to the UDP-N-acetylglucosamine 2-epimerase family.</text>
</comment>
<feature type="domain" description="UDP-N-acetylglucosamine 2-epimerase" evidence="2">
    <location>
        <begin position="26"/>
        <end position="343"/>
    </location>
</feature>
<protein>
    <submittedName>
        <fullName evidence="3">UDP-N-acetylglucosamine 2-epimerase</fullName>
    </submittedName>
</protein>
<evidence type="ECO:0000313" key="3">
    <source>
        <dbReference type="EMBL" id="ANV98143.1"/>
    </source>
</evidence>
<gene>
    <name evidence="3" type="ORF">BBW65_04710</name>
</gene>
<dbReference type="AlphaFoldDB" id="A0A1B1U5T9"/>
<accession>A0A1B1U5T9</accession>
<evidence type="ECO:0000259" key="2">
    <source>
        <dbReference type="Pfam" id="PF02350"/>
    </source>
</evidence>
<dbReference type="PANTHER" id="PTHR43174">
    <property type="entry name" value="UDP-N-ACETYLGLUCOSAMINE 2-EPIMERASE"/>
    <property type="match status" value="1"/>
</dbReference>
<reference evidence="4" key="1">
    <citation type="submission" date="2016-07" db="EMBL/GenBank/DDBJ databases">
        <authorList>
            <person name="Florea S."/>
            <person name="Webb J.S."/>
            <person name="Jaromczyk J."/>
            <person name="Schardl C.L."/>
        </authorList>
    </citation>
    <scope>NUCLEOTIDE SEQUENCE [LARGE SCALE GENOMIC DNA]</scope>
    <source>
        <strain evidence="4">MIT 01-6242</strain>
    </source>
</reference>
<sequence>MRLLNIVGARPQFIKHSVMQKQFQHYGIEEILVHTGQHCDDMMSSVFFETLQINPPHYHLKSVSLGAMLEALKKELADCDFDAVLVYGDTTSTLAGALYAKERKKLLVHIEAGLRSYDMQMPEEINRVLTDRIADFLFAPTEIALNNLKLEGFWGDRGKGCAYWGGDVMEDAFRFYSKSAICPDGLETSGDFVVCTMHRQSNVDDRQRLEFLLQGLGELQEQIVLPLHPRTLHKIQTFDLTIPTNCVMLPPQGYFEMLWLLQNAKAVITDSGGLQKEAFFAGKPCLVLRDCSEWMELVQKQASILLGNETLPQAYQRMLGLQVAPLDLYGGGKSVDRILSTLKANIR</sequence>
<dbReference type="STRING" id="222136.BBW65_04710"/>
<dbReference type="NCBIfam" id="TIGR00236">
    <property type="entry name" value="wecB"/>
    <property type="match status" value="1"/>
</dbReference>
<dbReference type="KEGG" id="het:BBW65_04710"/>
<dbReference type="PANTHER" id="PTHR43174:SF1">
    <property type="entry name" value="UDP-N-ACETYLGLUCOSAMINE 2-EPIMERASE"/>
    <property type="match status" value="1"/>
</dbReference>
<dbReference type="Pfam" id="PF02350">
    <property type="entry name" value="Epimerase_2"/>
    <property type="match status" value="1"/>
</dbReference>
<dbReference type="InterPro" id="IPR003331">
    <property type="entry name" value="UDP_GlcNAc_Epimerase_2_dom"/>
</dbReference>
<evidence type="ECO:0000256" key="1">
    <source>
        <dbReference type="RuleBase" id="RU003513"/>
    </source>
</evidence>
<name>A0A1B1U5T9_9HELI</name>
<dbReference type="SUPFAM" id="SSF53756">
    <property type="entry name" value="UDP-Glycosyltransferase/glycogen phosphorylase"/>
    <property type="match status" value="1"/>
</dbReference>
<dbReference type="EMBL" id="CP016503">
    <property type="protein sequence ID" value="ANV98143.1"/>
    <property type="molecule type" value="Genomic_DNA"/>
</dbReference>
<keyword evidence="1" id="KW-0413">Isomerase</keyword>
<dbReference type="InterPro" id="IPR029767">
    <property type="entry name" value="WecB-like"/>
</dbReference>
<dbReference type="Proteomes" id="UP000092884">
    <property type="component" value="Chromosome"/>
</dbReference>
<dbReference type="RefSeq" id="WP_066340445.1">
    <property type="nucleotide sequence ID" value="NZ_CP016503.1"/>
</dbReference>
<evidence type="ECO:0000313" key="4">
    <source>
        <dbReference type="Proteomes" id="UP000092884"/>
    </source>
</evidence>
<dbReference type="GO" id="GO:0016853">
    <property type="term" value="F:isomerase activity"/>
    <property type="evidence" value="ECO:0007669"/>
    <property type="project" value="UniProtKB-KW"/>
</dbReference>
<proteinExistence type="inferred from homology"/>
<dbReference type="CDD" id="cd03786">
    <property type="entry name" value="GTB_UDP-GlcNAc_2-Epimerase"/>
    <property type="match status" value="1"/>
</dbReference>
<organism evidence="3 4">
    <name type="scientific">Helicobacter enhydrae</name>
    <dbReference type="NCBI Taxonomy" id="222136"/>
    <lineage>
        <taxon>Bacteria</taxon>
        <taxon>Pseudomonadati</taxon>
        <taxon>Campylobacterota</taxon>
        <taxon>Epsilonproteobacteria</taxon>
        <taxon>Campylobacterales</taxon>
        <taxon>Helicobacteraceae</taxon>
        <taxon>Helicobacter</taxon>
    </lineage>
</organism>
<dbReference type="Gene3D" id="3.40.50.2000">
    <property type="entry name" value="Glycogen Phosphorylase B"/>
    <property type="match status" value="2"/>
</dbReference>